<sequence length="366" mass="37901">MSAAQLVSLTLALLAGSVTLLGLVIVTGRALHRHRDRRNARLSAGVRPWLLELIGGDSEEVNEPLLQLAALDRRVWRAVEPGAISLLGKVSGNARTAMVRLLEQRGLARDALRNLSSLSSVRRASAAHVLGLLSHAEAAFPLVRLLSDRNAEVRATAVRALGQIGTAGAAAPIIASLARGGVPFQLVAQALIRLGPGARPALVEALSHDNPAERAVAVEVLGLTGAVETARALVGVLAGDSSDDVRVRAVRALGRLGTPVCLDALIHATGPAHPQAVRVEAATALGDLGSPRAVPALRELLADAHYHVAHNAARSLARLGRPAAAALTETVAERAGTPAAGHAWEALAIQDLQAGHPPRLPAPVPR</sequence>
<dbReference type="SMART" id="SM00567">
    <property type="entry name" value="EZ_HEAT"/>
    <property type="match status" value="6"/>
</dbReference>
<dbReference type="Pfam" id="PF13646">
    <property type="entry name" value="HEAT_2"/>
    <property type="match status" value="3"/>
</dbReference>
<dbReference type="Gene3D" id="1.25.10.10">
    <property type="entry name" value="Leucine-rich Repeat Variant"/>
    <property type="match status" value="2"/>
</dbReference>
<dbReference type="GO" id="GO:0016491">
    <property type="term" value="F:oxidoreductase activity"/>
    <property type="evidence" value="ECO:0007669"/>
    <property type="project" value="TreeGrafter"/>
</dbReference>
<keyword evidence="2" id="KW-1185">Reference proteome</keyword>
<evidence type="ECO:0000313" key="1">
    <source>
        <dbReference type="EMBL" id="GIH81455.1"/>
    </source>
</evidence>
<reference evidence="1 2" key="1">
    <citation type="submission" date="2021-01" db="EMBL/GenBank/DDBJ databases">
        <title>Whole genome shotgun sequence of Planobispora longispora NBRC 13918.</title>
        <authorList>
            <person name="Komaki H."/>
            <person name="Tamura T."/>
        </authorList>
    </citation>
    <scope>NUCLEOTIDE SEQUENCE [LARGE SCALE GENOMIC DNA]</scope>
    <source>
        <strain evidence="1 2">NBRC 13918</strain>
    </source>
</reference>
<dbReference type="SUPFAM" id="SSF48371">
    <property type="entry name" value="ARM repeat"/>
    <property type="match status" value="2"/>
</dbReference>
<accession>A0A8J3W9X5</accession>
<gene>
    <name evidence="1" type="ORF">Plo01_78840</name>
</gene>
<dbReference type="PANTHER" id="PTHR12697">
    <property type="entry name" value="PBS LYASE HEAT-LIKE PROTEIN"/>
    <property type="match status" value="1"/>
</dbReference>
<name>A0A8J3W9X5_9ACTN</name>
<dbReference type="EMBL" id="BOOH01000078">
    <property type="protein sequence ID" value="GIH81455.1"/>
    <property type="molecule type" value="Genomic_DNA"/>
</dbReference>
<dbReference type="AlphaFoldDB" id="A0A8J3W9X5"/>
<dbReference type="InterPro" id="IPR011989">
    <property type="entry name" value="ARM-like"/>
</dbReference>
<organism evidence="1 2">
    <name type="scientific">Planobispora longispora</name>
    <dbReference type="NCBI Taxonomy" id="28887"/>
    <lineage>
        <taxon>Bacteria</taxon>
        <taxon>Bacillati</taxon>
        <taxon>Actinomycetota</taxon>
        <taxon>Actinomycetes</taxon>
        <taxon>Streptosporangiales</taxon>
        <taxon>Streptosporangiaceae</taxon>
        <taxon>Planobispora</taxon>
    </lineage>
</organism>
<dbReference type="Proteomes" id="UP000616724">
    <property type="component" value="Unassembled WGS sequence"/>
</dbReference>
<evidence type="ECO:0008006" key="3">
    <source>
        <dbReference type="Google" id="ProtNLM"/>
    </source>
</evidence>
<comment type="caution">
    <text evidence="1">The sequence shown here is derived from an EMBL/GenBank/DDBJ whole genome shotgun (WGS) entry which is preliminary data.</text>
</comment>
<dbReference type="PANTHER" id="PTHR12697:SF5">
    <property type="entry name" value="DEOXYHYPUSINE HYDROXYLASE"/>
    <property type="match status" value="1"/>
</dbReference>
<protein>
    <recommendedName>
        <fullName evidence="3">HEAT repeat domain-containing protein</fullName>
    </recommendedName>
</protein>
<dbReference type="InterPro" id="IPR016024">
    <property type="entry name" value="ARM-type_fold"/>
</dbReference>
<dbReference type="InterPro" id="IPR004155">
    <property type="entry name" value="PBS_lyase_HEAT"/>
</dbReference>
<dbReference type="RefSeq" id="WP_203895845.1">
    <property type="nucleotide sequence ID" value="NZ_BOOH01000078.1"/>
</dbReference>
<evidence type="ECO:0000313" key="2">
    <source>
        <dbReference type="Proteomes" id="UP000616724"/>
    </source>
</evidence>
<proteinExistence type="predicted"/>